<dbReference type="InterPro" id="IPR039163">
    <property type="entry name" value="EMC7"/>
</dbReference>
<evidence type="ECO:0000313" key="11">
    <source>
        <dbReference type="Proteomes" id="UP001221413"/>
    </source>
</evidence>
<dbReference type="AlphaFoldDB" id="A0AAD6IQQ2"/>
<keyword evidence="5 7" id="KW-0472">Membrane</keyword>
<proteinExistence type="predicted"/>
<feature type="compositionally biased region" description="Polar residues" evidence="6">
    <location>
        <begin position="187"/>
        <end position="200"/>
    </location>
</feature>
<feature type="transmembrane region" description="Helical" evidence="7">
    <location>
        <begin position="148"/>
        <end position="167"/>
    </location>
</feature>
<dbReference type="PANTHER" id="PTHR13605:SF4">
    <property type="entry name" value="ER MEMBRANE PROTEIN COMPLEX SUBUNIT 7"/>
    <property type="match status" value="1"/>
</dbReference>
<sequence length="227" mass="24701">MTAVTAMMTLLLPLLLLFPGLISAVTVTGGIKPNNQLPSVSLLPPSTTVTLAGDRLEDSRSSHVFANGAFRFQDVKPGTYLLEVHCRTHLFPSFRVDVSPEGLVEVFGTFRGNEWNNKGERRPHPIDISPGKASEFYQVREGFNPMKLLGNPMILIAIVAIGAMTLMPKMVENMDPETRAEFEKQQKSSMLANPQNNPLQSFDMASFLAGSSSGKKPATPAGGSKRK</sequence>
<dbReference type="EMBL" id="JAQGDS010000012">
    <property type="protein sequence ID" value="KAJ6256611.1"/>
    <property type="molecule type" value="Genomic_DNA"/>
</dbReference>
<evidence type="ECO:0000256" key="7">
    <source>
        <dbReference type="SAM" id="Phobius"/>
    </source>
</evidence>
<accession>A0AAD6IQQ2</accession>
<comment type="subcellular location">
    <subcellularLocation>
        <location evidence="1">Membrane</location>
        <topology evidence="1">Single-pass membrane protein</topology>
    </subcellularLocation>
</comment>
<dbReference type="GO" id="GO:0072546">
    <property type="term" value="C:EMC complex"/>
    <property type="evidence" value="ECO:0007669"/>
    <property type="project" value="TreeGrafter"/>
</dbReference>
<keyword evidence="11" id="KW-1185">Reference proteome</keyword>
<evidence type="ECO:0000313" key="10">
    <source>
        <dbReference type="EMBL" id="KAJ6256611.1"/>
    </source>
</evidence>
<evidence type="ECO:0000256" key="5">
    <source>
        <dbReference type="ARBA" id="ARBA00023136"/>
    </source>
</evidence>
<name>A0AAD6IQQ2_DREDA</name>
<keyword evidence="2 7" id="KW-0812">Transmembrane</keyword>
<dbReference type="InterPro" id="IPR019008">
    <property type="entry name" value="Beta_sandwich_EMC7"/>
</dbReference>
<evidence type="ECO:0000256" key="1">
    <source>
        <dbReference type="ARBA" id="ARBA00004167"/>
    </source>
</evidence>
<evidence type="ECO:0000256" key="2">
    <source>
        <dbReference type="ARBA" id="ARBA00022692"/>
    </source>
</evidence>
<dbReference type="PANTHER" id="PTHR13605">
    <property type="entry name" value="ER MEMBRANE PROTEIN COMPLEX SUBUNIT 7"/>
    <property type="match status" value="1"/>
</dbReference>
<keyword evidence="4 7" id="KW-1133">Transmembrane helix</keyword>
<organism evidence="10 11">
    <name type="scientific">Drechslerella dactyloides</name>
    <name type="common">Nematode-trapping fungus</name>
    <name type="synonym">Arthrobotrys dactyloides</name>
    <dbReference type="NCBI Taxonomy" id="74499"/>
    <lineage>
        <taxon>Eukaryota</taxon>
        <taxon>Fungi</taxon>
        <taxon>Dikarya</taxon>
        <taxon>Ascomycota</taxon>
        <taxon>Pezizomycotina</taxon>
        <taxon>Orbiliomycetes</taxon>
        <taxon>Orbiliales</taxon>
        <taxon>Orbiliaceae</taxon>
        <taxon>Drechslerella</taxon>
    </lineage>
</organism>
<feature type="chain" id="PRO_5042120929" description="ER membrane protein complex subunit 7 beta-sandwich domain-containing protein" evidence="8">
    <location>
        <begin position="25"/>
        <end position="227"/>
    </location>
</feature>
<dbReference type="Pfam" id="PF09430">
    <property type="entry name" value="EMC7_beta-sandw"/>
    <property type="match status" value="1"/>
</dbReference>
<keyword evidence="3 8" id="KW-0732">Signal</keyword>
<evidence type="ECO:0000256" key="4">
    <source>
        <dbReference type="ARBA" id="ARBA00022989"/>
    </source>
</evidence>
<comment type="caution">
    <text evidence="10">The sequence shown here is derived from an EMBL/GenBank/DDBJ whole genome shotgun (WGS) entry which is preliminary data.</text>
</comment>
<gene>
    <name evidence="10" type="ORF">Dda_8476</name>
</gene>
<evidence type="ECO:0000259" key="9">
    <source>
        <dbReference type="Pfam" id="PF09430"/>
    </source>
</evidence>
<evidence type="ECO:0000256" key="3">
    <source>
        <dbReference type="ARBA" id="ARBA00022729"/>
    </source>
</evidence>
<evidence type="ECO:0000256" key="6">
    <source>
        <dbReference type="SAM" id="MobiDB-lite"/>
    </source>
</evidence>
<reference evidence="10" key="1">
    <citation type="submission" date="2023-01" db="EMBL/GenBank/DDBJ databases">
        <title>The chitinases involved in constricting ring structure development in the nematode-trapping fungus Drechslerella dactyloides.</title>
        <authorList>
            <person name="Wang R."/>
            <person name="Zhang L."/>
            <person name="Tang P."/>
            <person name="Li S."/>
            <person name="Liang L."/>
        </authorList>
    </citation>
    <scope>NUCLEOTIDE SEQUENCE</scope>
    <source>
        <strain evidence="10">YMF1.00031</strain>
    </source>
</reference>
<feature type="region of interest" description="Disordered" evidence="6">
    <location>
        <begin position="184"/>
        <end position="227"/>
    </location>
</feature>
<feature type="signal peptide" evidence="8">
    <location>
        <begin position="1"/>
        <end position="24"/>
    </location>
</feature>
<dbReference type="Proteomes" id="UP001221413">
    <property type="component" value="Unassembled WGS sequence"/>
</dbReference>
<feature type="domain" description="ER membrane protein complex subunit 7 beta-sandwich" evidence="9">
    <location>
        <begin position="43"/>
        <end position="156"/>
    </location>
</feature>
<evidence type="ECO:0000256" key="8">
    <source>
        <dbReference type="SAM" id="SignalP"/>
    </source>
</evidence>
<protein>
    <recommendedName>
        <fullName evidence="9">ER membrane protein complex subunit 7 beta-sandwich domain-containing protein</fullName>
    </recommendedName>
</protein>